<gene>
    <name evidence="1" type="ORF">SDSE_0707</name>
</gene>
<dbReference type="KEGG" id="sdc:SDSE_0707"/>
<accession>A0AB33R603</accession>
<protein>
    <submittedName>
        <fullName evidence="1">Uncharacterized protein</fullName>
    </submittedName>
</protein>
<reference evidence="1 2" key="1">
    <citation type="submission" date="2012-05" db="EMBL/GenBank/DDBJ databases">
        <title>Complete genome sequence of a Streptococcus dysgalactiae subsp. equisimilis strain possessing Lancefield's group A antigen.</title>
        <authorList>
            <person name="Luetticken R."/>
            <person name="Bruellhoff K."/>
            <person name="Van der Linden M."/>
            <person name="Peltroche-Llacsahuanga H."/>
            <person name="Blom J."/>
            <person name="Weber-Lehmann J."/>
            <person name="Ferretti J.J."/>
            <person name="McShan W.M."/>
        </authorList>
    </citation>
    <scope>NUCLEOTIDE SEQUENCE [LARGE SCALE GENOMIC DNA]</scope>
    <source>
        <strain evidence="1 2">AC-2713</strain>
    </source>
</reference>
<evidence type="ECO:0000313" key="2">
    <source>
        <dbReference type="Proteomes" id="UP000009215"/>
    </source>
</evidence>
<evidence type="ECO:0000313" key="1">
    <source>
        <dbReference type="EMBL" id="CCI62205.1"/>
    </source>
</evidence>
<dbReference type="AlphaFoldDB" id="A0AB33R603"/>
<organism evidence="1 2">
    <name type="scientific">Streptococcus dysgalactiae subsp. equisimilis AC-2713</name>
    <dbReference type="NCBI Taxonomy" id="759913"/>
    <lineage>
        <taxon>Bacteria</taxon>
        <taxon>Bacillati</taxon>
        <taxon>Bacillota</taxon>
        <taxon>Bacilli</taxon>
        <taxon>Lactobacillales</taxon>
        <taxon>Streptococcaceae</taxon>
        <taxon>Streptococcus</taxon>
    </lineage>
</organism>
<name>A0AB33R603_STREQ</name>
<dbReference type="Proteomes" id="UP000009215">
    <property type="component" value="Chromosome"/>
</dbReference>
<dbReference type="EMBL" id="HE858529">
    <property type="protein sequence ID" value="CCI62205.1"/>
    <property type="molecule type" value="Genomic_DNA"/>
</dbReference>
<sequence>MLSHFKRDVLSNVSLVIRLSQTVSFAIFYQKNEQRRTI</sequence>
<proteinExistence type="predicted"/>